<protein>
    <submittedName>
        <fullName evidence="1">ThiF family adenylyltransferase</fullName>
    </submittedName>
</protein>
<comment type="caution">
    <text evidence="1">The sequence shown here is derived from an EMBL/GenBank/DDBJ whole genome shotgun (WGS) entry which is preliminary data.</text>
</comment>
<dbReference type="InterPro" id="IPR035985">
    <property type="entry name" value="Ubiquitin-activating_enz"/>
</dbReference>
<evidence type="ECO:0000313" key="1">
    <source>
        <dbReference type="EMBL" id="GAA3556340.1"/>
    </source>
</evidence>
<organism evidence="1 2">
    <name type="scientific">Microlunatus spumicola</name>
    <dbReference type="NCBI Taxonomy" id="81499"/>
    <lineage>
        <taxon>Bacteria</taxon>
        <taxon>Bacillati</taxon>
        <taxon>Actinomycetota</taxon>
        <taxon>Actinomycetes</taxon>
        <taxon>Propionibacteriales</taxon>
        <taxon>Propionibacteriaceae</taxon>
        <taxon>Microlunatus</taxon>
    </lineage>
</organism>
<sequence>MDGSGEPGLRLVPHAVLLRRSATELQVGVEPSVVVPENFRPLVRALAAGVAPERLELTARQHDLPRRSVPDLVGALAAAGLLRSPSPAPVGAVRLVGAGPLGAQTAYALVAAGFRTLYLADLPGRVEPPAAPVRGRACRRRTDPDRLDLLAAGLEGAAPDVRVRRSRHFVHPEGDAVALTVVAADGPEPDRLVTDVLREAGAPHLLLRSSGDEAVVGPLVVPGTTSCVRCADLARRDADARWPWLLEQLVRLPVQPAPTLLAWATVTAVVQTLAYVGGSAAETLGHTLELGTDRHTLRLRPWAVHPECPCRDGGAPAAAGPGPA</sequence>
<dbReference type="GO" id="GO:0016779">
    <property type="term" value="F:nucleotidyltransferase activity"/>
    <property type="evidence" value="ECO:0007669"/>
    <property type="project" value="UniProtKB-KW"/>
</dbReference>
<evidence type="ECO:0000313" key="2">
    <source>
        <dbReference type="Proteomes" id="UP001500767"/>
    </source>
</evidence>
<dbReference type="NCBIfam" id="TIGR03882">
    <property type="entry name" value="cyclo_dehyd_2"/>
    <property type="match status" value="1"/>
</dbReference>
<dbReference type="SUPFAM" id="SSF69572">
    <property type="entry name" value="Activating enzymes of the ubiquitin-like proteins"/>
    <property type="match status" value="1"/>
</dbReference>
<dbReference type="EMBL" id="BAAAYR010000001">
    <property type="protein sequence ID" value="GAA3556340.1"/>
    <property type="molecule type" value="Genomic_DNA"/>
</dbReference>
<dbReference type="Gene3D" id="3.40.50.720">
    <property type="entry name" value="NAD(P)-binding Rossmann-like Domain"/>
    <property type="match status" value="1"/>
</dbReference>
<reference evidence="2" key="1">
    <citation type="journal article" date="2019" name="Int. J. Syst. Evol. Microbiol.">
        <title>The Global Catalogue of Microorganisms (GCM) 10K type strain sequencing project: providing services to taxonomists for standard genome sequencing and annotation.</title>
        <authorList>
            <consortium name="The Broad Institute Genomics Platform"/>
            <consortium name="The Broad Institute Genome Sequencing Center for Infectious Disease"/>
            <person name="Wu L."/>
            <person name="Ma J."/>
        </authorList>
    </citation>
    <scope>NUCLEOTIDE SEQUENCE [LARGE SCALE GENOMIC DNA]</scope>
    <source>
        <strain evidence="2">JCM 16540</strain>
    </source>
</reference>
<keyword evidence="1" id="KW-0548">Nucleotidyltransferase</keyword>
<gene>
    <name evidence="1" type="ORF">GCM10022197_09370</name>
</gene>
<name>A0ABP6WVX2_9ACTN</name>
<proteinExistence type="predicted"/>
<dbReference type="InterPro" id="IPR022291">
    <property type="entry name" value="Bacteriocin_synth_cyclodeHase"/>
</dbReference>
<keyword evidence="2" id="KW-1185">Reference proteome</keyword>
<keyword evidence="1" id="KW-0808">Transferase</keyword>
<dbReference type="RefSeq" id="WP_204912011.1">
    <property type="nucleotide sequence ID" value="NZ_BAAAYR010000001.1"/>
</dbReference>
<accession>A0ABP6WVX2</accession>
<dbReference type="Proteomes" id="UP001500767">
    <property type="component" value="Unassembled WGS sequence"/>
</dbReference>